<evidence type="ECO:0000259" key="7">
    <source>
        <dbReference type="SMART" id="SM00906"/>
    </source>
</evidence>
<dbReference type="OrthoDB" id="10001928at2759"/>
<evidence type="ECO:0000256" key="4">
    <source>
        <dbReference type="ARBA" id="ARBA00023125"/>
    </source>
</evidence>
<evidence type="ECO:0000256" key="2">
    <source>
        <dbReference type="ARBA" id="ARBA00022723"/>
    </source>
</evidence>
<dbReference type="GO" id="GO:0003677">
    <property type="term" value="F:DNA binding"/>
    <property type="evidence" value="ECO:0007669"/>
    <property type="project" value="UniProtKB-KW"/>
</dbReference>
<evidence type="ECO:0000313" key="8">
    <source>
        <dbReference type="EMBL" id="KAE8153959.1"/>
    </source>
</evidence>
<protein>
    <submittedName>
        <fullName evidence="8">Fungal-specific transcription factor domain-containing protein</fullName>
    </submittedName>
</protein>
<proteinExistence type="predicted"/>
<dbReference type="Proteomes" id="UP000325780">
    <property type="component" value="Unassembled WGS sequence"/>
</dbReference>
<dbReference type="AlphaFoldDB" id="A0A5N6U6A8"/>
<name>A0A5N6U6A8_ASPAV</name>
<dbReference type="InterPro" id="IPR007219">
    <property type="entry name" value="XnlR_reg_dom"/>
</dbReference>
<reference evidence="8 9" key="1">
    <citation type="submission" date="2019-04" db="EMBL/GenBank/DDBJ databases">
        <title>Friends and foes A comparative genomics study of 23 Aspergillus species from section Flavi.</title>
        <authorList>
            <consortium name="DOE Joint Genome Institute"/>
            <person name="Kjaerbolling I."/>
            <person name="Vesth T."/>
            <person name="Frisvad J.C."/>
            <person name="Nybo J.L."/>
            <person name="Theobald S."/>
            <person name="Kildgaard S."/>
            <person name="Isbrandt T."/>
            <person name="Kuo A."/>
            <person name="Sato A."/>
            <person name="Lyhne E.K."/>
            <person name="Kogle M.E."/>
            <person name="Wiebenga A."/>
            <person name="Kun R.S."/>
            <person name="Lubbers R.J."/>
            <person name="Makela M.R."/>
            <person name="Barry K."/>
            <person name="Chovatia M."/>
            <person name="Clum A."/>
            <person name="Daum C."/>
            <person name="Haridas S."/>
            <person name="He G."/>
            <person name="LaButti K."/>
            <person name="Lipzen A."/>
            <person name="Mondo S."/>
            <person name="Riley R."/>
            <person name="Salamov A."/>
            <person name="Simmons B.A."/>
            <person name="Magnuson J.K."/>
            <person name="Henrissat B."/>
            <person name="Mortensen U.H."/>
            <person name="Larsen T.O."/>
            <person name="Devries R.P."/>
            <person name="Grigoriev I.V."/>
            <person name="Machida M."/>
            <person name="Baker S.E."/>
            <person name="Andersen M.R."/>
        </authorList>
    </citation>
    <scope>NUCLEOTIDE SEQUENCE [LARGE SCALE GENOMIC DNA]</scope>
    <source>
        <strain evidence="8 9">IBT 18842</strain>
    </source>
</reference>
<dbReference type="InterPro" id="IPR050987">
    <property type="entry name" value="AtrR-like"/>
</dbReference>
<evidence type="ECO:0000256" key="6">
    <source>
        <dbReference type="ARBA" id="ARBA00023242"/>
    </source>
</evidence>
<dbReference type="CDD" id="cd12148">
    <property type="entry name" value="fungal_TF_MHR"/>
    <property type="match status" value="1"/>
</dbReference>
<dbReference type="PANTHER" id="PTHR46910">
    <property type="entry name" value="TRANSCRIPTION FACTOR PDR1"/>
    <property type="match status" value="1"/>
</dbReference>
<dbReference type="GO" id="GO:0003700">
    <property type="term" value="F:DNA-binding transcription factor activity"/>
    <property type="evidence" value="ECO:0007669"/>
    <property type="project" value="InterPro"/>
</dbReference>
<keyword evidence="5" id="KW-0804">Transcription</keyword>
<keyword evidence="9" id="KW-1185">Reference proteome</keyword>
<dbReference type="PANTHER" id="PTHR46910:SF3">
    <property type="entry name" value="HALOTOLERANCE PROTEIN 9-RELATED"/>
    <property type="match status" value="1"/>
</dbReference>
<evidence type="ECO:0000313" key="9">
    <source>
        <dbReference type="Proteomes" id="UP000325780"/>
    </source>
</evidence>
<dbReference type="GO" id="GO:0006351">
    <property type="term" value="P:DNA-templated transcription"/>
    <property type="evidence" value="ECO:0007669"/>
    <property type="project" value="InterPro"/>
</dbReference>
<keyword evidence="4" id="KW-0238">DNA-binding</keyword>
<dbReference type="Pfam" id="PF04082">
    <property type="entry name" value="Fungal_trans"/>
    <property type="match status" value="1"/>
</dbReference>
<evidence type="ECO:0000256" key="3">
    <source>
        <dbReference type="ARBA" id="ARBA00023015"/>
    </source>
</evidence>
<accession>A0A5N6U6A8</accession>
<organism evidence="8 9">
    <name type="scientific">Aspergillus avenaceus</name>
    <dbReference type="NCBI Taxonomy" id="36643"/>
    <lineage>
        <taxon>Eukaryota</taxon>
        <taxon>Fungi</taxon>
        <taxon>Dikarya</taxon>
        <taxon>Ascomycota</taxon>
        <taxon>Pezizomycotina</taxon>
        <taxon>Eurotiomycetes</taxon>
        <taxon>Eurotiomycetidae</taxon>
        <taxon>Eurotiales</taxon>
        <taxon>Aspergillaceae</taxon>
        <taxon>Aspergillus</taxon>
        <taxon>Aspergillus subgen. Circumdati</taxon>
    </lineage>
</organism>
<keyword evidence="2" id="KW-0479">Metal-binding</keyword>
<dbReference type="GO" id="GO:0008270">
    <property type="term" value="F:zinc ion binding"/>
    <property type="evidence" value="ECO:0007669"/>
    <property type="project" value="InterPro"/>
</dbReference>
<dbReference type="GO" id="GO:0005634">
    <property type="term" value="C:nucleus"/>
    <property type="evidence" value="ECO:0007669"/>
    <property type="project" value="UniProtKB-SubCell"/>
</dbReference>
<sequence length="706" mass="79814">MDIGRRLVLQYKADSSTRLTCNVLPCQCGKCERAGAECSVSPTEELIQQLTQELESTRKQLQLHATRGVELSGTVAFQGKEIERLKDLLFTSQNRGSYGGWASGPDVGPVITHLGRMVVGEGNAEFFAGSTTGVHFILSVQQKYQSVFDPGEHFPECLFRLHLMQPIGSSVVPDEDMHLGKDVGKNLHLSMNLCELQYNHLHSLGKTMIESAFEWYQQCWGMLYPVLLPKQFFNALNETLSYQRTSPTDYKMNVPFLLQVNKTSSPVSSHRHLEGSTYDMILRDLYAQMPSRGGLSHLQDLVLYLLYLQATYRHSSAIRVCGMAVRLAQSIGLHRHTRRFKYSPGEAELRKRLWWSVQSSILYGLPRTIRSADTDTDLPINTDYEDMYCDKLSFPLPGETTYIEPFIHYTQLVQVLSRCLEQMYTTTNRRGGVEKIHHLQRELEVWKQTVQSSLSSVALTAHYIQCRLRNINENSPYETLKCPDIIWLWLFILGEIASILIHRPALTFDPKEKQFVDSSQACTEAATRLILAFELSQEQYDWLAIWPSGYHLIFQSGLMLLYHEWSKEVTPAFGNPDGSVRAIGIVINLLINPATRLDGLSQARTPSREAAGSLRQAASYLQHLCIRTMKGHSQSVSLSHPIPSFIDTPTSDPSLIAGAPPLPEGEQSTDLANDVPLLWTPLSIDEINQMEIFEFTESLLVPWETL</sequence>
<keyword evidence="3" id="KW-0805">Transcription regulation</keyword>
<evidence type="ECO:0000256" key="5">
    <source>
        <dbReference type="ARBA" id="ARBA00023163"/>
    </source>
</evidence>
<feature type="domain" description="Xylanolytic transcriptional activator regulatory" evidence="7">
    <location>
        <begin position="317"/>
        <end position="385"/>
    </location>
</feature>
<dbReference type="SMART" id="SM00906">
    <property type="entry name" value="Fungal_trans"/>
    <property type="match status" value="1"/>
</dbReference>
<comment type="subcellular location">
    <subcellularLocation>
        <location evidence="1">Nucleus</location>
    </subcellularLocation>
</comment>
<gene>
    <name evidence="8" type="ORF">BDV25DRAFT_167978</name>
</gene>
<keyword evidence="6" id="KW-0539">Nucleus</keyword>
<dbReference type="EMBL" id="ML742033">
    <property type="protein sequence ID" value="KAE8153959.1"/>
    <property type="molecule type" value="Genomic_DNA"/>
</dbReference>
<evidence type="ECO:0000256" key="1">
    <source>
        <dbReference type="ARBA" id="ARBA00004123"/>
    </source>
</evidence>